<dbReference type="InterPro" id="IPR050808">
    <property type="entry name" value="Phage_Integrase"/>
</dbReference>
<dbReference type="InterPro" id="IPR002104">
    <property type="entry name" value="Integrase_catalytic"/>
</dbReference>
<gene>
    <name evidence="8" type="ORF">FEZ33_01410</name>
</gene>
<evidence type="ECO:0000256" key="5">
    <source>
        <dbReference type="PROSITE-ProRule" id="PRU01248"/>
    </source>
</evidence>
<protein>
    <submittedName>
        <fullName evidence="8">Site-specific integrase</fullName>
    </submittedName>
</protein>
<dbReference type="PANTHER" id="PTHR30629">
    <property type="entry name" value="PROPHAGE INTEGRASE"/>
    <property type="match status" value="1"/>
</dbReference>
<dbReference type="AlphaFoldDB" id="A0A5R9EFS9"/>
<dbReference type="Pfam" id="PF00589">
    <property type="entry name" value="Phage_integrase"/>
    <property type="match status" value="1"/>
</dbReference>
<name>A0A5R9EFS9_9LACT</name>
<evidence type="ECO:0000256" key="3">
    <source>
        <dbReference type="ARBA" id="ARBA00023125"/>
    </source>
</evidence>
<dbReference type="RefSeq" id="WP_138403599.1">
    <property type="nucleotide sequence ID" value="NZ_VBSP01000002.1"/>
</dbReference>
<dbReference type="EMBL" id="VBSP01000002">
    <property type="protein sequence ID" value="TLQ49317.1"/>
    <property type="molecule type" value="Genomic_DNA"/>
</dbReference>
<dbReference type="InterPro" id="IPR044068">
    <property type="entry name" value="CB"/>
</dbReference>
<keyword evidence="2" id="KW-0229">DNA integration</keyword>
<dbReference type="InterPro" id="IPR011010">
    <property type="entry name" value="DNA_brk_join_enz"/>
</dbReference>
<dbReference type="GO" id="GO:0015074">
    <property type="term" value="P:DNA integration"/>
    <property type="evidence" value="ECO:0007669"/>
    <property type="project" value="UniProtKB-KW"/>
</dbReference>
<keyword evidence="4" id="KW-0233">DNA recombination</keyword>
<dbReference type="PROSITE" id="PS51900">
    <property type="entry name" value="CB"/>
    <property type="match status" value="1"/>
</dbReference>
<keyword evidence="3 5" id="KW-0238">DNA-binding</keyword>
<dbReference type="OrthoDB" id="9803188at2"/>
<evidence type="ECO:0000259" key="7">
    <source>
        <dbReference type="PROSITE" id="PS51900"/>
    </source>
</evidence>
<evidence type="ECO:0000313" key="8">
    <source>
        <dbReference type="EMBL" id="TLQ49317.1"/>
    </source>
</evidence>
<dbReference type="InterPro" id="IPR013762">
    <property type="entry name" value="Integrase-like_cat_sf"/>
</dbReference>
<evidence type="ECO:0000256" key="2">
    <source>
        <dbReference type="ARBA" id="ARBA00022908"/>
    </source>
</evidence>
<organism evidence="8 9">
    <name type="scientific">Ruoffia tabacinasalis</name>
    <dbReference type="NCBI Taxonomy" id="87458"/>
    <lineage>
        <taxon>Bacteria</taxon>
        <taxon>Bacillati</taxon>
        <taxon>Bacillota</taxon>
        <taxon>Bacilli</taxon>
        <taxon>Lactobacillales</taxon>
        <taxon>Aerococcaceae</taxon>
        <taxon>Ruoffia</taxon>
    </lineage>
</organism>
<sequence>MWIEEVNGKFKYVERYTDPVTGKDKKVSITLNDKKKKTQQEAMLFLNEKINKRVEPNVNSQAISFREVADDWLKYFEPTVKKSTYVRTISNVKALNERVGDILFDKLTASHFNSFFLENLQSKRYKYNSMRQTRSVVRRIIHYALKYKGIDMTSIIPLLEVPKINVTIKDDLKYLEKEELQKVLNYLEVNELYQHKRMVILQVSTGMRFGELTVLDYETDINFENKSITVNKTYDSDNRIVTTTKTGKDRTIYFNETIEKVLKEQIHTTKLQTVANGHDRSNKLLFKTVHGTPFRTQSLNLVLSRIEIPNKKVTTHIFRHTFITMAVQNNISKDLIAQQVGHSDTNMIDKVYAHFTKEMEEQQKEAMLDFKII</sequence>
<dbReference type="InterPro" id="IPR010998">
    <property type="entry name" value="Integrase_recombinase_N"/>
</dbReference>
<feature type="domain" description="Core-binding (CB)" evidence="7">
    <location>
        <begin position="63"/>
        <end position="145"/>
    </location>
</feature>
<evidence type="ECO:0000256" key="1">
    <source>
        <dbReference type="ARBA" id="ARBA00008857"/>
    </source>
</evidence>
<dbReference type="PANTHER" id="PTHR30629:SF2">
    <property type="entry name" value="PROPHAGE INTEGRASE INTS-RELATED"/>
    <property type="match status" value="1"/>
</dbReference>
<dbReference type="Gene3D" id="1.10.150.130">
    <property type="match status" value="1"/>
</dbReference>
<dbReference type="GO" id="GO:0006310">
    <property type="term" value="P:DNA recombination"/>
    <property type="evidence" value="ECO:0007669"/>
    <property type="project" value="UniProtKB-KW"/>
</dbReference>
<comment type="similarity">
    <text evidence="1">Belongs to the 'phage' integrase family.</text>
</comment>
<dbReference type="SUPFAM" id="SSF56349">
    <property type="entry name" value="DNA breaking-rejoining enzymes"/>
    <property type="match status" value="1"/>
</dbReference>
<proteinExistence type="inferred from homology"/>
<reference evidence="8 9" key="1">
    <citation type="submission" date="2019-05" db="EMBL/GenBank/DDBJ databases">
        <title>The metagenome of a microbial culture collection derived from dairy environment covers the genomic content of the human microbiome.</title>
        <authorList>
            <person name="Roder T."/>
            <person name="Wuthrich D."/>
            <person name="Sattari Z."/>
            <person name="Von Ah U."/>
            <person name="Bar C."/>
            <person name="Ronchi F."/>
            <person name="Macpherson A.J."/>
            <person name="Ganal-Vonarburg S.C."/>
            <person name="Bruggmann R."/>
            <person name="Vergeres G."/>
        </authorList>
    </citation>
    <scope>NUCLEOTIDE SEQUENCE [LARGE SCALE GENOMIC DNA]</scope>
    <source>
        <strain evidence="8 9">FAM 24227</strain>
    </source>
</reference>
<dbReference type="Proteomes" id="UP000306420">
    <property type="component" value="Unassembled WGS sequence"/>
</dbReference>
<dbReference type="PROSITE" id="PS51898">
    <property type="entry name" value="TYR_RECOMBINASE"/>
    <property type="match status" value="1"/>
</dbReference>
<evidence type="ECO:0000256" key="4">
    <source>
        <dbReference type="ARBA" id="ARBA00023172"/>
    </source>
</evidence>
<dbReference type="GO" id="GO:0003677">
    <property type="term" value="F:DNA binding"/>
    <property type="evidence" value="ECO:0007669"/>
    <property type="project" value="UniProtKB-UniRule"/>
</dbReference>
<dbReference type="Gene3D" id="1.10.443.10">
    <property type="entry name" value="Intergrase catalytic core"/>
    <property type="match status" value="1"/>
</dbReference>
<accession>A0A5R9EFS9</accession>
<comment type="caution">
    <text evidence="8">The sequence shown here is derived from an EMBL/GenBank/DDBJ whole genome shotgun (WGS) entry which is preliminary data.</text>
</comment>
<evidence type="ECO:0000313" key="9">
    <source>
        <dbReference type="Proteomes" id="UP000306420"/>
    </source>
</evidence>
<evidence type="ECO:0000259" key="6">
    <source>
        <dbReference type="PROSITE" id="PS51898"/>
    </source>
</evidence>
<feature type="domain" description="Tyr recombinase" evidence="6">
    <location>
        <begin position="170"/>
        <end position="365"/>
    </location>
</feature>
<dbReference type="CDD" id="cd01189">
    <property type="entry name" value="INT_ICEBs1_C_like"/>
    <property type="match status" value="1"/>
</dbReference>